<dbReference type="Gene3D" id="3.90.550.10">
    <property type="entry name" value="Spore Coat Polysaccharide Biosynthesis Protein SpsA, Chain A"/>
    <property type="match status" value="1"/>
</dbReference>
<dbReference type="InterPro" id="IPR029044">
    <property type="entry name" value="Nucleotide-diphossugar_trans"/>
</dbReference>
<feature type="domain" description="Glycosyltransferase 2-like" evidence="1">
    <location>
        <begin position="13"/>
        <end position="179"/>
    </location>
</feature>
<evidence type="ECO:0000313" key="3">
    <source>
        <dbReference type="Proteomes" id="UP000595897"/>
    </source>
</evidence>
<dbReference type="PANTHER" id="PTHR43685">
    <property type="entry name" value="GLYCOSYLTRANSFERASE"/>
    <property type="match status" value="1"/>
</dbReference>
<gene>
    <name evidence="2" type="primary">rfbN</name>
    <name evidence="2" type="ORF">bsdtb5_33390</name>
</gene>
<dbReference type="KEGG" id="ahb:bsdtb5_33390"/>
<dbReference type="SUPFAM" id="SSF53448">
    <property type="entry name" value="Nucleotide-diphospho-sugar transferases"/>
    <property type="match status" value="1"/>
</dbReference>
<protein>
    <submittedName>
        <fullName evidence="2">Rhamnosyltransferase</fullName>
    </submittedName>
</protein>
<dbReference type="GO" id="GO:0044010">
    <property type="term" value="P:single-species biofilm formation"/>
    <property type="evidence" value="ECO:0007669"/>
    <property type="project" value="TreeGrafter"/>
</dbReference>
<organism evidence="2 3">
    <name type="scientific">Anaeromicropila herbilytica</name>
    <dbReference type="NCBI Taxonomy" id="2785025"/>
    <lineage>
        <taxon>Bacteria</taxon>
        <taxon>Bacillati</taxon>
        <taxon>Bacillota</taxon>
        <taxon>Clostridia</taxon>
        <taxon>Lachnospirales</taxon>
        <taxon>Lachnospiraceae</taxon>
        <taxon>Anaeromicropila</taxon>
    </lineage>
</organism>
<keyword evidence="3" id="KW-1185">Reference proteome</keyword>
<reference evidence="2 3" key="1">
    <citation type="submission" date="2020-11" db="EMBL/GenBank/DDBJ databases">
        <title>Draft genome sequencing of a Lachnospiraceae strain isolated from anoxic soil subjected to BSD treatment.</title>
        <authorList>
            <person name="Uek A."/>
            <person name="Tonouchi A."/>
        </authorList>
    </citation>
    <scope>NUCLEOTIDE SEQUENCE [LARGE SCALE GENOMIC DNA]</scope>
    <source>
        <strain evidence="2 3">TB5</strain>
    </source>
</reference>
<dbReference type="Pfam" id="PF00535">
    <property type="entry name" value="Glycos_transf_2"/>
    <property type="match status" value="1"/>
</dbReference>
<dbReference type="Proteomes" id="UP000595897">
    <property type="component" value="Chromosome"/>
</dbReference>
<accession>A0A7R7IEF1</accession>
<dbReference type="AlphaFoldDB" id="A0A7R7IEF1"/>
<evidence type="ECO:0000313" key="2">
    <source>
        <dbReference type="EMBL" id="BCN32044.1"/>
    </source>
</evidence>
<proteinExistence type="predicted"/>
<sequence length="312" mass="36553">MSETNYPNRTIDVIIPTYKPSNKFDRLLQMLEKQSVKPGHIFVINTEEQYLASSRYEGMENVHVTHIKKEEFDHGGTRNYGASLSSADIIMFMTDDAVPKDEYLIENMLKAFDKEEVAACYGRQLANKGAGIIEKYTRIFNYPDTDLLKSKNDIKRLGIKTYFCSNVCAAYRNDIYKNLGGFVTKTIFNEDMIMASKIIQDGYSIQYASQARVIHSHKYTYREQFTRNFDLAVSQRQYREIFEGIKSETEGMKLVKKTIKYLFHIKKPYLIPSFIMETGFKYLGYKFGYHYEQLPKKLVVKFSMNKTYWKEK</sequence>
<name>A0A7R7IEF1_9FIRM</name>
<dbReference type="EMBL" id="AP024169">
    <property type="protein sequence ID" value="BCN32044.1"/>
    <property type="molecule type" value="Genomic_DNA"/>
</dbReference>
<dbReference type="PANTHER" id="PTHR43685:SF13">
    <property type="entry name" value="O ANTIGEN BIOSYNTHESIS RHAMNOSYLTRANSFERASE RFBN"/>
    <property type="match status" value="1"/>
</dbReference>
<keyword evidence="2" id="KW-0808">Transferase</keyword>
<dbReference type="InterPro" id="IPR001173">
    <property type="entry name" value="Glyco_trans_2-like"/>
</dbReference>
<dbReference type="InterPro" id="IPR050834">
    <property type="entry name" value="Glycosyltransf_2"/>
</dbReference>
<dbReference type="RefSeq" id="WP_271713127.1">
    <property type="nucleotide sequence ID" value="NZ_AP024169.1"/>
</dbReference>
<evidence type="ECO:0000259" key="1">
    <source>
        <dbReference type="Pfam" id="PF00535"/>
    </source>
</evidence>
<dbReference type="GO" id="GO:0016740">
    <property type="term" value="F:transferase activity"/>
    <property type="evidence" value="ECO:0007669"/>
    <property type="project" value="UniProtKB-KW"/>
</dbReference>
<dbReference type="CDD" id="cd00761">
    <property type="entry name" value="Glyco_tranf_GTA_type"/>
    <property type="match status" value="1"/>
</dbReference>